<proteinExistence type="predicted"/>
<keyword evidence="4" id="KW-1185">Reference proteome</keyword>
<accession>A0ABD1S9S9</accession>
<evidence type="ECO:0000259" key="2">
    <source>
        <dbReference type="Pfam" id="PF26138"/>
    </source>
</evidence>
<sequence>MCYPDFRVRPKNFIRLCNYLRETYDLKSTDGVSTYEVVGIFMFIVGHGIGHRAAAEIFGHSIETVHHQFHRVLNVALQMSVDIIKPTMNYNQDVQFHKLAISSSWKKCLESKIVFATMAIDNYLRRTTENNDGFARVQTDEEFKEQGTDSHFEESRAEKNTAHQATHEWENVRRIITSEIWNSNT</sequence>
<feature type="domain" description="DUF8040" evidence="2">
    <location>
        <begin position="2"/>
        <end position="76"/>
    </location>
</feature>
<gene>
    <name evidence="3" type="ORF">Adt_23042</name>
</gene>
<evidence type="ECO:0000313" key="4">
    <source>
        <dbReference type="Proteomes" id="UP001604336"/>
    </source>
</evidence>
<evidence type="ECO:0000313" key="3">
    <source>
        <dbReference type="EMBL" id="KAL2497492.1"/>
    </source>
</evidence>
<protein>
    <recommendedName>
        <fullName evidence="2">DUF8040 domain-containing protein</fullName>
    </recommendedName>
</protein>
<reference evidence="4" key="1">
    <citation type="submission" date="2024-07" db="EMBL/GenBank/DDBJ databases">
        <title>Two chromosome-level genome assemblies of Korean endemic species Abeliophyllum distichum and Forsythia ovata (Oleaceae).</title>
        <authorList>
            <person name="Jang H."/>
        </authorList>
    </citation>
    <scope>NUCLEOTIDE SEQUENCE [LARGE SCALE GENOMIC DNA]</scope>
</reference>
<name>A0ABD1S9S9_9LAMI</name>
<feature type="region of interest" description="Disordered" evidence="1">
    <location>
        <begin position="142"/>
        <end position="161"/>
    </location>
</feature>
<dbReference type="Pfam" id="PF26138">
    <property type="entry name" value="DUF8040"/>
    <property type="match status" value="1"/>
</dbReference>
<dbReference type="Proteomes" id="UP001604336">
    <property type="component" value="Unassembled WGS sequence"/>
</dbReference>
<dbReference type="InterPro" id="IPR058353">
    <property type="entry name" value="DUF8040"/>
</dbReference>
<comment type="caution">
    <text evidence="3">The sequence shown here is derived from an EMBL/GenBank/DDBJ whole genome shotgun (WGS) entry which is preliminary data.</text>
</comment>
<dbReference type="EMBL" id="JBFOLK010000007">
    <property type="protein sequence ID" value="KAL2497492.1"/>
    <property type="molecule type" value="Genomic_DNA"/>
</dbReference>
<evidence type="ECO:0000256" key="1">
    <source>
        <dbReference type="SAM" id="MobiDB-lite"/>
    </source>
</evidence>
<dbReference type="AlphaFoldDB" id="A0ABD1S9S9"/>
<organism evidence="3 4">
    <name type="scientific">Abeliophyllum distichum</name>
    <dbReference type="NCBI Taxonomy" id="126358"/>
    <lineage>
        <taxon>Eukaryota</taxon>
        <taxon>Viridiplantae</taxon>
        <taxon>Streptophyta</taxon>
        <taxon>Embryophyta</taxon>
        <taxon>Tracheophyta</taxon>
        <taxon>Spermatophyta</taxon>
        <taxon>Magnoliopsida</taxon>
        <taxon>eudicotyledons</taxon>
        <taxon>Gunneridae</taxon>
        <taxon>Pentapetalae</taxon>
        <taxon>asterids</taxon>
        <taxon>lamiids</taxon>
        <taxon>Lamiales</taxon>
        <taxon>Oleaceae</taxon>
        <taxon>Forsythieae</taxon>
        <taxon>Abeliophyllum</taxon>
    </lineage>
</organism>